<dbReference type="Pfam" id="PF01047">
    <property type="entry name" value="MarR"/>
    <property type="match status" value="1"/>
</dbReference>
<dbReference type="SUPFAM" id="SSF46785">
    <property type="entry name" value="Winged helix' DNA-binding domain"/>
    <property type="match status" value="1"/>
</dbReference>
<dbReference type="PRINTS" id="PR00598">
    <property type="entry name" value="HTHMARR"/>
</dbReference>
<keyword evidence="1" id="KW-0238">DNA-binding</keyword>
<dbReference type="InterPro" id="IPR039422">
    <property type="entry name" value="MarR/SlyA-like"/>
</dbReference>
<gene>
    <name evidence="3" type="ORF">P4T90_00245</name>
</gene>
<protein>
    <submittedName>
        <fullName evidence="3">MarR family transcriptional regulator</fullName>
    </submittedName>
</protein>
<accession>A0ABU6MA05</accession>
<dbReference type="InterPro" id="IPR000835">
    <property type="entry name" value="HTH_MarR-typ"/>
</dbReference>
<evidence type="ECO:0000313" key="3">
    <source>
        <dbReference type="EMBL" id="MED1201514.1"/>
    </source>
</evidence>
<keyword evidence="4" id="KW-1185">Reference proteome</keyword>
<name>A0ABU6MA05_9BACI</name>
<comment type="caution">
    <text evidence="3">The sequence shown here is derived from an EMBL/GenBank/DDBJ whole genome shotgun (WGS) entry which is preliminary data.</text>
</comment>
<sequence length="142" mass="16248">MKEDSIQSIEYEIALLVRLITAYSPRLGMLDRSEYMLLSVLENTSPLSINGLAEHLMLNLSTASRQIAALESKKYIKRSPDIKNGRISLVEITSGGLEILHKVQKARSEFYSEVLQDWSQDELESLEANLTRLNFDFRKWGK</sequence>
<proteinExistence type="predicted"/>
<dbReference type="EMBL" id="JARMAB010000001">
    <property type="protein sequence ID" value="MED1201514.1"/>
    <property type="molecule type" value="Genomic_DNA"/>
</dbReference>
<dbReference type="InterPro" id="IPR036390">
    <property type="entry name" value="WH_DNA-bd_sf"/>
</dbReference>
<reference evidence="3 4" key="1">
    <citation type="submission" date="2023-03" db="EMBL/GenBank/DDBJ databases">
        <title>Bacillus Genome Sequencing.</title>
        <authorList>
            <person name="Dunlap C."/>
        </authorList>
    </citation>
    <scope>NUCLEOTIDE SEQUENCE [LARGE SCALE GENOMIC DNA]</scope>
    <source>
        <strain evidence="3 4">B-23453</strain>
    </source>
</reference>
<dbReference type="PANTHER" id="PTHR33164:SF57">
    <property type="entry name" value="MARR-FAMILY TRANSCRIPTIONAL REGULATOR"/>
    <property type="match status" value="1"/>
</dbReference>
<dbReference type="SMART" id="SM00347">
    <property type="entry name" value="HTH_MARR"/>
    <property type="match status" value="1"/>
</dbReference>
<feature type="domain" description="HTH marR-type" evidence="2">
    <location>
        <begin position="1"/>
        <end position="135"/>
    </location>
</feature>
<dbReference type="PANTHER" id="PTHR33164">
    <property type="entry name" value="TRANSCRIPTIONAL REGULATOR, MARR FAMILY"/>
    <property type="match status" value="1"/>
</dbReference>
<dbReference type="RefSeq" id="WP_066266632.1">
    <property type="nucleotide sequence ID" value="NZ_JARMAB010000001.1"/>
</dbReference>
<dbReference type="Proteomes" id="UP001341444">
    <property type="component" value="Unassembled WGS sequence"/>
</dbReference>
<dbReference type="InterPro" id="IPR036388">
    <property type="entry name" value="WH-like_DNA-bd_sf"/>
</dbReference>
<evidence type="ECO:0000259" key="2">
    <source>
        <dbReference type="PROSITE" id="PS50995"/>
    </source>
</evidence>
<dbReference type="PROSITE" id="PS50995">
    <property type="entry name" value="HTH_MARR_2"/>
    <property type="match status" value="1"/>
</dbReference>
<evidence type="ECO:0000256" key="1">
    <source>
        <dbReference type="ARBA" id="ARBA00023125"/>
    </source>
</evidence>
<organism evidence="3 4">
    <name type="scientific">Heyndrickxia acidicola</name>
    <dbReference type="NCBI Taxonomy" id="209389"/>
    <lineage>
        <taxon>Bacteria</taxon>
        <taxon>Bacillati</taxon>
        <taxon>Bacillota</taxon>
        <taxon>Bacilli</taxon>
        <taxon>Bacillales</taxon>
        <taxon>Bacillaceae</taxon>
        <taxon>Heyndrickxia</taxon>
    </lineage>
</organism>
<evidence type="ECO:0000313" key="4">
    <source>
        <dbReference type="Proteomes" id="UP001341444"/>
    </source>
</evidence>
<dbReference type="Gene3D" id="1.10.10.10">
    <property type="entry name" value="Winged helix-like DNA-binding domain superfamily/Winged helix DNA-binding domain"/>
    <property type="match status" value="1"/>
</dbReference>